<name>A0A5B8UHC6_9BACT</name>
<accession>A0A5B8UHC6</accession>
<dbReference type="KEGG" id="fgg:FSB75_05985"/>
<evidence type="ECO:0000313" key="2">
    <source>
        <dbReference type="Proteomes" id="UP000321204"/>
    </source>
</evidence>
<dbReference type="AlphaFoldDB" id="A0A5B8UHC6"/>
<reference evidence="1 2" key="1">
    <citation type="journal article" date="2015" name="Int. J. Syst. Evol. Microbiol.">
        <title>Flavisolibacter ginsenosidimutans sp. nov., with ginsenoside-converting activity isolated from soil used for cultivating ginseng.</title>
        <authorList>
            <person name="Zhao Y."/>
            <person name="Liu Q."/>
            <person name="Kang M.S."/>
            <person name="Jin F."/>
            <person name="Yu H."/>
            <person name="Im W.T."/>
        </authorList>
    </citation>
    <scope>NUCLEOTIDE SEQUENCE [LARGE SCALE GENOMIC DNA]</scope>
    <source>
        <strain evidence="1 2">Gsoil 636</strain>
    </source>
</reference>
<proteinExistence type="predicted"/>
<dbReference type="EMBL" id="CP042433">
    <property type="protein sequence ID" value="QEC55470.1"/>
    <property type="molecule type" value="Genomic_DNA"/>
</dbReference>
<gene>
    <name evidence="1" type="ORF">FSB75_05985</name>
</gene>
<dbReference type="Proteomes" id="UP000321204">
    <property type="component" value="Chromosome"/>
</dbReference>
<evidence type="ECO:0000313" key="1">
    <source>
        <dbReference type="EMBL" id="QEC55470.1"/>
    </source>
</evidence>
<organism evidence="1 2">
    <name type="scientific">Flavisolibacter ginsenosidimutans</name>
    <dbReference type="NCBI Taxonomy" id="661481"/>
    <lineage>
        <taxon>Bacteria</taxon>
        <taxon>Pseudomonadati</taxon>
        <taxon>Bacteroidota</taxon>
        <taxon>Chitinophagia</taxon>
        <taxon>Chitinophagales</taxon>
        <taxon>Chitinophagaceae</taxon>
        <taxon>Flavisolibacter</taxon>
    </lineage>
</organism>
<dbReference type="RefSeq" id="WP_146784231.1">
    <property type="nucleotide sequence ID" value="NZ_BAABIO010000002.1"/>
</dbReference>
<sequence>MKLLANTALFYNEDVVSYEILMTQDMLLFKPYFYHLDQRFPCIVLSRGAEGWQFQEAVEKGVEGQILDDIAGLNILCAA</sequence>
<protein>
    <submittedName>
        <fullName evidence="1">Uncharacterized protein</fullName>
    </submittedName>
</protein>
<keyword evidence="2" id="KW-1185">Reference proteome</keyword>